<dbReference type="FunFam" id="3.30.420.10:FF:000032">
    <property type="entry name" value="Retrovirus-related Pol polyprotein from transposon 297-like Protein"/>
    <property type="match status" value="1"/>
</dbReference>
<dbReference type="Proteomes" id="UP000663870">
    <property type="component" value="Unassembled WGS sequence"/>
</dbReference>
<dbReference type="GO" id="GO:0003676">
    <property type="term" value="F:nucleic acid binding"/>
    <property type="evidence" value="ECO:0007669"/>
    <property type="project" value="InterPro"/>
</dbReference>
<evidence type="ECO:0000313" key="9">
    <source>
        <dbReference type="EMBL" id="CAF1676615.1"/>
    </source>
</evidence>
<feature type="non-terminal residue" evidence="9">
    <location>
        <position position="456"/>
    </location>
</feature>
<dbReference type="InterPro" id="IPR001584">
    <property type="entry name" value="Integrase_cat-core"/>
</dbReference>
<keyword evidence="1" id="KW-0808">Transferase</keyword>
<dbReference type="SUPFAM" id="SSF56672">
    <property type="entry name" value="DNA/RNA polymerases"/>
    <property type="match status" value="1"/>
</dbReference>
<evidence type="ECO:0000256" key="1">
    <source>
        <dbReference type="ARBA" id="ARBA00022679"/>
    </source>
</evidence>
<name>A0A816GMY3_9BILA</name>
<dbReference type="InterPro" id="IPR041373">
    <property type="entry name" value="RT_RNaseH"/>
</dbReference>
<comment type="caution">
    <text evidence="9">The sequence shown here is derived from an EMBL/GenBank/DDBJ whole genome shotgun (WGS) entry which is preliminary data.</text>
</comment>
<keyword evidence="2" id="KW-0548">Nucleotidyltransferase</keyword>
<dbReference type="CDD" id="cd09274">
    <property type="entry name" value="RNase_HI_RT_Ty3"/>
    <property type="match status" value="1"/>
</dbReference>
<dbReference type="FunFam" id="1.10.340.70:FF:000001">
    <property type="entry name" value="Retrovirus-related Pol polyprotein from transposon gypsy-like Protein"/>
    <property type="match status" value="1"/>
</dbReference>
<organism evidence="9 10">
    <name type="scientific">Rotaria sordida</name>
    <dbReference type="NCBI Taxonomy" id="392033"/>
    <lineage>
        <taxon>Eukaryota</taxon>
        <taxon>Metazoa</taxon>
        <taxon>Spiralia</taxon>
        <taxon>Gnathifera</taxon>
        <taxon>Rotifera</taxon>
        <taxon>Eurotatoria</taxon>
        <taxon>Bdelloidea</taxon>
        <taxon>Philodinida</taxon>
        <taxon>Philodinidae</taxon>
        <taxon>Rotaria</taxon>
    </lineage>
</organism>
<evidence type="ECO:0000256" key="5">
    <source>
        <dbReference type="ARBA" id="ARBA00022801"/>
    </source>
</evidence>
<dbReference type="SUPFAM" id="SSF53098">
    <property type="entry name" value="Ribonuclease H-like"/>
    <property type="match status" value="1"/>
</dbReference>
<dbReference type="AlphaFoldDB" id="A0A816GMY3"/>
<dbReference type="PROSITE" id="PS50994">
    <property type="entry name" value="INTEGRASE"/>
    <property type="match status" value="1"/>
</dbReference>
<evidence type="ECO:0000259" key="7">
    <source>
        <dbReference type="PROSITE" id="PS50994"/>
    </source>
</evidence>
<proteinExistence type="predicted"/>
<evidence type="ECO:0000256" key="3">
    <source>
        <dbReference type="ARBA" id="ARBA00022722"/>
    </source>
</evidence>
<keyword evidence="10" id="KW-1185">Reference proteome</keyword>
<dbReference type="EMBL" id="CAJNOH010014961">
    <property type="protein sequence ID" value="CAF1559927.1"/>
    <property type="molecule type" value="Genomic_DNA"/>
</dbReference>
<dbReference type="Gene3D" id="3.30.420.10">
    <property type="entry name" value="Ribonuclease H-like superfamily/Ribonuclease H"/>
    <property type="match status" value="1"/>
</dbReference>
<dbReference type="InterPro" id="IPR012337">
    <property type="entry name" value="RNaseH-like_sf"/>
</dbReference>
<dbReference type="InterPro" id="IPR043502">
    <property type="entry name" value="DNA/RNA_pol_sf"/>
</dbReference>
<feature type="non-terminal residue" evidence="9">
    <location>
        <position position="1"/>
    </location>
</feature>
<dbReference type="Proteomes" id="UP000663854">
    <property type="component" value="Unassembled WGS sequence"/>
</dbReference>
<keyword evidence="5" id="KW-0378">Hydrolase</keyword>
<dbReference type="Pfam" id="PF17921">
    <property type="entry name" value="Integrase_H2C2"/>
    <property type="match status" value="1"/>
</dbReference>
<dbReference type="EMBL" id="CAJNOL010016873">
    <property type="protein sequence ID" value="CAF1676615.1"/>
    <property type="molecule type" value="Genomic_DNA"/>
</dbReference>
<keyword evidence="6" id="KW-0695">RNA-directed DNA polymerase</keyword>
<keyword evidence="4" id="KW-0255">Endonuclease</keyword>
<sequence>AYLSKKFTQAQRKWSPMEQECYAFICALDKWHNYLSGIKFTWETDHKALTQLNQKAQINKRCERWRLKILEYDFKVKYIPGLTNSMPDYLSRSPVDDAEEDPDETTHFISKSTQTDILYNNENSLIIAAVQTRAMKLRNQTLNDIADISKLKSDSLNTSVKENRKIPFSIEELIQAQQNDNYAKNILNNIKKQKNYFIKDNLLMRRSKPPVPYVPQDDLRRTILQIYHDTAANGAHFGRDKTLHKIKQRYFWPSMYKDINNYIKSCIPCAQFNPRRQKNPGTLKPIKPPDGVWQLVSMDFHGPITPTSQRGNKYIISLTDILSKFVVTKAVRDNTAQTAVRFLKEDIISKFGTPRCILTDNGTHFTSTLIDELIKQIGATHLYSTPYHPQTNGQVERFNSTMDAKIAALSNLRKTDWDDQLPFVTFNYNASIHSSTKQIPFEMMYGRLPVLPFDYQ</sequence>
<keyword evidence="3" id="KW-0540">Nuclease</keyword>
<dbReference type="PANTHER" id="PTHR37984">
    <property type="entry name" value="PROTEIN CBG26694"/>
    <property type="match status" value="1"/>
</dbReference>
<dbReference type="Pfam" id="PF00665">
    <property type="entry name" value="rve"/>
    <property type="match status" value="1"/>
</dbReference>
<gene>
    <name evidence="9" type="ORF">JXQ802_LOCUS58476</name>
    <name evidence="8" type="ORF">PYM288_LOCUS41848</name>
</gene>
<dbReference type="InterPro" id="IPR041588">
    <property type="entry name" value="Integrase_H2C2"/>
</dbReference>
<reference evidence="9" key="1">
    <citation type="submission" date="2021-02" db="EMBL/GenBank/DDBJ databases">
        <authorList>
            <person name="Nowell W R."/>
        </authorList>
    </citation>
    <scope>NUCLEOTIDE SEQUENCE</scope>
</reference>
<dbReference type="GO" id="GO:0003964">
    <property type="term" value="F:RNA-directed DNA polymerase activity"/>
    <property type="evidence" value="ECO:0007669"/>
    <property type="project" value="UniProtKB-KW"/>
</dbReference>
<protein>
    <recommendedName>
        <fullName evidence="7">Integrase catalytic domain-containing protein</fullName>
    </recommendedName>
</protein>
<evidence type="ECO:0000256" key="6">
    <source>
        <dbReference type="ARBA" id="ARBA00022918"/>
    </source>
</evidence>
<dbReference type="GO" id="GO:0016787">
    <property type="term" value="F:hydrolase activity"/>
    <property type="evidence" value="ECO:0007669"/>
    <property type="project" value="UniProtKB-KW"/>
</dbReference>
<dbReference type="Gene3D" id="1.10.340.70">
    <property type="match status" value="1"/>
</dbReference>
<accession>A0A816GMY3</accession>
<evidence type="ECO:0000256" key="2">
    <source>
        <dbReference type="ARBA" id="ARBA00022695"/>
    </source>
</evidence>
<evidence type="ECO:0000256" key="4">
    <source>
        <dbReference type="ARBA" id="ARBA00022759"/>
    </source>
</evidence>
<dbReference type="Pfam" id="PF17917">
    <property type="entry name" value="RT_RNaseH"/>
    <property type="match status" value="1"/>
</dbReference>
<evidence type="ECO:0000313" key="8">
    <source>
        <dbReference type="EMBL" id="CAF1559927.1"/>
    </source>
</evidence>
<dbReference type="InterPro" id="IPR036397">
    <property type="entry name" value="RNaseH_sf"/>
</dbReference>
<dbReference type="GO" id="GO:0015074">
    <property type="term" value="P:DNA integration"/>
    <property type="evidence" value="ECO:0007669"/>
    <property type="project" value="InterPro"/>
</dbReference>
<feature type="domain" description="Integrase catalytic" evidence="7">
    <location>
        <begin position="284"/>
        <end position="448"/>
    </location>
</feature>
<evidence type="ECO:0000313" key="10">
    <source>
        <dbReference type="Proteomes" id="UP000663870"/>
    </source>
</evidence>
<dbReference type="GO" id="GO:0004519">
    <property type="term" value="F:endonuclease activity"/>
    <property type="evidence" value="ECO:0007669"/>
    <property type="project" value="UniProtKB-KW"/>
</dbReference>
<dbReference type="PANTHER" id="PTHR37984:SF15">
    <property type="entry name" value="INTEGRASE CATALYTIC DOMAIN-CONTAINING PROTEIN"/>
    <property type="match status" value="1"/>
</dbReference>
<dbReference type="InterPro" id="IPR050951">
    <property type="entry name" value="Retrovirus_Pol_polyprotein"/>
</dbReference>